<comment type="subcellular location">
    <subcellularLocation>
        <location evidence="1">Endomembrane system</location>
        <topology evidence="1">Peripheral membrane protein</topology>
    </subcellularLocation>
</comment>
<dbReference type="KEGG" id="hat:RC74_09420"/>
<gene>
    <name evidence="8" type="ORF">RC74_09420</name>
</gene>
<organism evidence="8 9">
    <name type="scientific">Falsihalocynthiibacter arcticus</name>
    <dbReference type="NCBI Taxonomy" id="1579316"/>
    <lineage>
        <taxon>Bacteria</taxon>
        <taxon>Pseudomonadati</taxon>
        <taxon>Pseudomonadota</taxon>
        <taxon>Alphaproteobacteria</taxon>
        <taxon>Rhodobacterales</taxon>
        <taxon>Roseobacteraceae</taxon>
        <taxon>Falsihalocynthiibacter</taxon>
    </lineage>
</organism>
<evidence type="ECO:0000256" key="4">
    <source>
        <dbReference type="ARBA" id="ARBA00013432"/>
    </source>
</evidence>
<evidence type="ECO:0000313" key="8">
    <source>
        <dbReference type="EMBL" id="AML51447.1"/>
    </source>
</evidence>
<keyword evidence="6" id="KW-0812">Transmembrane</keyword>
<dbReference type="STRING" id="1579316.RC74_09420"/>
<accession>A0A126UZX6</accession>
<evidence type="ECO:0000256" key="2">
    <source>
        <dbReference type="ARBA" id="ARBA00004765"/>
    </source>
</evidence>
<reference evidence="8 9" key="1">
    <citation type="submission" date="2016-02" db="EMBL/GenBank/DDBJ databases">
        <title>Complete genome sequence of Halocynthiibacter arcticus PAMC 20958t from arctic marine sediment.</title>
        <authorList>
            <person name="Lee Y.M."/>
            <person name="Baek K."/>
            <person name="Lee H.K."/>
            <person name="Shin S.C."/>
        </authorList>
    </citation>
    <scope>NUCLEOTIDE SEQUENCE [LARGE SCALE GENOMIC DNA]</scope>
    <source>
        <strain evidence="8">PAMC 20958</strain>
    </source>
</reference>
<comment type="catalytic activity">
    <reaction evidence="5">
        <text>sn-glycerol 3-phosphate + an acyl-CoA = a 1-acyl-sn-glycero-3-phosphate + CoA</text>
        <dbReference type="Rhea" id="RHEA:15325"/>
        <dbReference type="ChEBI" id="CHEBI:57287"/>
        <dbReference type="ChEBI" id="CHEBI:57597"/>
        <dbReference type="ChEBI" id="CHEBI:57970"/>
        <dbReference type="ChEBI" id="CHEBI:58342"/>
        <dbReference type="EC" id="2.3.1.15"/>
    </reaction>
</comment>
<protein>
    <recommendedName>
        <fullName evidence="4">Glycerol-3-phosphate acyltransferase</fullName>
        <ecNumber evidence="3">2.3.1.15</ecNumber>
    </recommendedName>
</protein>
<dbReference type="Proteomes" id="UP000070371">
    <property type="component" value="Chromosome"/>
</dbReference>
<dbReference type="PANTHER" id="PTHR12563:SF17">
    <property type="entry name" value="DIHYDROXYACETONE PHOSPHATE ACYLTRANSFERASE"/>
    <property type="match status" value="1"/>
</dbReference>
<dbReference type="OrthoDB" id="335193at2"/>
<keyword evidence="8" id="KW-0808">Transferase</keyword>
<dbReference type="Pfam" id="PF19277">
    <property type="entry name" value="GPAT_C"/>
    <property type="match status" value="1"/>
</dbReference>
<evidence type="ECO:0000259" key="7">
    <source>
        <dbReference type="SMART" id="SM00563"/>
    </source>
</evidence>
<dbReference type="UniPathway" id="UPA00557">
    <property type="reaction ID" value="UER00612"/>
</dbReference>
<dbReference type="GO" id="GO:0012505">
    <property type="term" value="C:endomembrane system"/>
    <property type="evidence" value="ECO:0007669"/>
    <property type="project" value="UniProtKB-SubCell"/>
</dbReference>
<dbReference type="GO" id="GO:0004366">
    <property type="term" value="F:glycerol-3-phosphate O-acyltransferase activity"/>
    <property type="evidence" value="ECO:0007669"/>
    <property type="project" value="UniProtKB-EC"/>
</dbReference>
<evidence type="ECO:0000256" key="1">
    <source>
        <dbReference type="ARBA" id="ARBA00004184"/>
    </source>
</evidence>
<dbReference type="AlphaFoldDB" id="A0A126UZX6"/>
<evidence type="ECO:0000256" key="3">
    <source>
        <dbReference type="ARBA" id="ARBA00013113"/>
    </source>
</evidence>
<dbReference type="SMART" id="SM00563">
    <property type="entry name" value="PlsC"/>
    <property type="match status" value="1"/>
</dbReference>
<keyword evidence="9" id="KW-1185">Reference proteome</keyword>
<dbReference type="InterPro" id="IPR022284">
    <property type="entry name" value="GPAT/DHAPAT"/>
</dbReference>
<comment type="pathway">
    <text evidence="2">Phospholipid metabolism; CDP-diacylglycerol biosynthesis; CDP-diacylglycerol from sn-glycerol 3-phosphate: step 1/3.</text>
</comment>
<dbReference type="EC" id="2.3.1.15" evidence="3"/>
<dbReference type="InterPro" id="IPR002123">
    <property type="entry name" value="Plipid/glycerol_acylTrfase"/>
</dbReference>
<dbReference type="EMBL" id="CP014327">
    <property type="protein sequence ID" value="AML51447.1"/>
    <property type="molecule type" value="Genomic_DNA"/>
</dbReference>
<evidence type="ECO:0000256" key="5">
    <source>
        <dbReference type="ARBA" id="ARBA00048427"/>
    </source>
</evidence>
<name>A0A126UZX6_9RHOB</name>
<proteinExistence type="predicted"/>
<dbReference type="SUPFAM" id="SSF69593">
    <property type="entry name" value="Glycerol-3-phosphate (1)-acyltransferase"/>
    <property type="match status" value="1"/>
</dbReference>
<dbReference type="PANTHER" id="PTHR12563">
    <property type="entry name" value="GLYCEROL-3-PHOSPHATE ACYLTRANSFERASE"/>
    <property type="match status" value="1"/>
</dbReference>
<keyword evidence="6" id="KW-1133">Transmembrane helix</keyword>
<dbReference type="Pfam" id="PF01553">
    <property type="entry name" value="Acyltransferase"/>
    <property type="match status" value="1"/>
</dbReference>
<keyword evidence="6" id="KW-0472">Membrane</keyword>
<dbReference type="RefSeq" id="WP_039001408.1">
    <property type="nucleotide sequence ID" value="NZ_CP014327.1"/>
</dbReference>
<keyword evidence="8" id="KW-0012">Acyltransferase</keyword>
<feature type="transmembrane region" description="Helical" evidence="6">
    <location>
        <begin position="7"/>
        <end position="29"/>
    </location>
</feature>
<sequence length="464" mass="53013">MFQTVEFPIWLVVLVALLAAISTLDRILVPSVRWFFRRRMERVVARINLRLQRPIEPFKLARRHDMIQRLIYDPKVAEAIQEHAEAKGIPENVAFEAAHRYAREIVPSFSATAYFGFAIKITRWFSRSFYRVRLRYSDEESIAQIAPTATVVFVMNHRSNMDYFLVTYLAAERSALSYAVGEWARVWPLQGFLRFMGAYFIRRKSHNLLYRRVLGRYVQMATEAGVAQAVFPEGGLSLSGKVGPPKLGILSYVISGFHGDDGRDVVFVPIALNYDRVLEDRVLIEAATTGSRKFGFSFFKMLGFVLRQFRFFLTGRFHRFGYAAVSFGQPLSLREFAAEVPKATHDELTKTVGREMMKRVREVVPVLPVPLVALILTRSTKPLSREQIEAQMGEIIQGLKEIGAHVHIPRENISYATDVGLRILLLRQFIREASGTYTITEDSKEFTAYYAASIEHLVDGELVI</sequence>
<dbReference type="GO" id="GO:0016024">
    <property type="term" value="P:CDP-diacylglycerol biosynthetic process"/>
    <property type="evidence" value="ECO:0007669"/>
    <property type="project" value="UniProtKB-UniPathway"/>
</dbReference>
<feature type="domain" description="Phospholipid/glycerol acyltransferase" evidence="7">
    <location>
        <begin position="151"/>
        <end position="275"/>
    </location>
</feature>
<dbReference type="InterPro" id="IPR045520">
    <property type="entry name" value="GPAT/DHAPAT_C"/>
</dbReference>
<evidence type="ECO:0000313" key="9">
    <source>
        <dbReference type="Proteomes" id="UP000070371"/>
    </source>
</evidence>
<evidence type="ECO:0000256" key="6">
    <source>
        <dbReference type="SAM" id="Phobius"/>
    </source>
</evidence>